<keyword evidence="6" id="KW-0808">Transferase</keyword>
<evidence type="ECO:0000256" key="4">
    <source>
        <dbReference type="ARBA" id="ARBA00012452"/>
    </source>
</evidence>
<keyword evidence="11" id="KW-1185">Reference proteome</keyword>
<dbReference type="FunFam" id="3.40.30.10:FF:000086">
    <property type="entry name" value="Glutathione S-transferase theta-1"/>
    <property type="match status" value="1"/>
</dbReference>
<evidence type="ECO:0000256" key="7">
    <source>
        <dbReference type="ARBA" id="ARBA00047960"/>
    </source>
</evidence>
<dbReference type="InterPro" id="IPR040077">
    <property type="entry name" value="GST_C_Theta"/>
</dbReference>
<dbReference type="PANTHER" id="PTHR43917">
    <property type="match status" value="1"/>
</dbReference>
<dbReference type="SFLD" id="SFLDG00358">
    <property type="entry name" value="Main_(cytGST)"/>
    <property type="match status" value="1"/>
</dbReference>
<dbReference type="AlphaFoldDB" id="A0AAW1ANU7"/>
<dbReference type="GO" id="GO:0004364">
    <property type="term" value="F:glutathione transferase activity"/>
    <property type="evidence" value="ECO:0007669"/>
    <property type="project" value="UniProtKB-EC"/>
</dbReference>
<dbReference type="Proteomes" id="UP001474421">
    <property type="component" value="Unassembled WGS sequence"/>
</dbReference>
<accession>A0AAW1ANU7</accession>
<dbReference type="InterPro" id="IPR010987">
    <property type="entry name" value="Glutathione-S-Trfase_C-like"/>
</dbReference>
<gene>
    <name evidence="10" type="ORF">NXF25_017798</name>
</gene>
<evidence type="ECO:0000256" key="1">
    <source>
        <dbReference type="ARBA" id="ARBA00004496"/>
    </source>
</evidence>
<dbReference type="InterPro" id="IPR040079">
    <property type="entry name" value="Glutathione_S-Trfase"/>
</dbReference>
<dbReference type="InterPro" id="IPR004045">
    <property type="entry name" value="Glutathione_S-Trfase_N"/>
</dbReference>
<feature type="domain" description="GST C-terminal" evidence="9">
    <location>
        <begin position="88"/>
        <end position="218"/>
    </location>
</feature>
<dbReference type="Gene3D" id="3.40.30.10">
    <property type="entry name" value="Glutaredoxin"/>
    <property type="match status" value="1"/>
</dbReference>
<dbReference type="PANTHER" id="PTHR43917:SF15">
    <property type="entry name" value="GLUTATHIONE S-TRANSFERASE THETA-1"/>
    <property type="match status" value="1"/>
</dbReference>
<evidence type="ECO:0000313" key="11">
    <source>
        <dbReference type="Proteomes" id="UP001474421"/>
    </source>
</evidence>
<dbReference type="PROSITE" id="PS50405">
    <property type="entry name" value="GST_CTER"/>
    <property type="match status" value="1"/>
</dbReference>
<dbReference type="SUPFAM" id="SSF47616">
    <property type="entry name" value="GST C-terminal domain-like"/>
    <property type="match status" value="1"/>
</dbReference>
<dbReference type="GO" id="GO:0006749">
    <property type="term" value="P:glutathione metabolic process"/>
    <property type="evidence" value="ECO:0007669"/>
    <property type="project" value="TreeGrafter"/>
</dbReference>
<dbReference type="EC" id="2.5.1.18" evidence="4"/>
<dbReference type="SFLD" id="SFLDS00019">
    <property type="entry name" value="Glutathione_Transferase_(cytos"/>
    <property type="match status" value="1"/>
</dbReference>
<dbReference type="PROSITE" id="PS50404">
    <property type="entry name" value="GST_NTER"/>
    <property type="match status" value="1"/>
</dbReference>
<dbReference type="InterPro" id="IPR036249">
    <property type="entry name" value="Thioredoxin-like_sf"/>
</dbReference>
<evidence type="ECO:0000313" key="10">
    <source>
        <dbReference type="EMBL" id="KAK9391409.1"/>
    </source>
</evidence>
<comment type="similarity">
    <text evidence="2">Belongs to the GST superfamily. Theta family.</text>
</comment>
<dbReference type="Pfam" id="PF13417">
    <property type="entry name" value="GST_N_3"/>
    <property type="match status" value="1"/>
</dbReference>
<reference evidence="10 11" key="1">
    <citation type="journal article" date="2024" name="Proc. Natl. Acad. Sci. U.S.A.">
        <title>The genetic regulatory architecture and epigenomic basis for age-related changes in rattlesnake venom.</title>
        <authorList>
            <person name="Hogan M.P."/>
            <person name="Holding M.L."/>
            <person name="Nystrom G.S."/>
            <person name="Colston T.J."/>
            <person name="Bartlett D.A."/>
            <person name="Mason A.J."/>
            <person name="Ellsworth S.A."/>
            <person name="Rautsaw R.M."/>
            <person name="Lawrence K.C."/>
            <person name="Strickland J.L."/>
            <person name="He B."/>
            <person name="Fraser P."/>
            <person name="Margres M.J."/>
            <person name="Gilbert D.M."/>
            <person name="Gibbs H.L."/>
            <person name="Parkinson C.L."/>
            <person name="Rokyta D.R."/>
        </authorList>
    </citation>
    <scope>NUCLEOTIDE SEQUENCE [LARGE SCALE GENOMIC DNA]</scope>
    <source>
        <strain evidence="10">DRR0105</strain>
    </source>
</reference>
<dbReference type="InterPro" id="IPR040075">
    <property type="entry name" value="GST_N_Theta"/>
</dbReference>
<dbReference type="SUPFAM" id="SSF52833">
    <property type="entry name" value="Thioredoxin-like"/>
    <property type="match status" value="1"/>
</dbReference>
<keyword evidence="5" id="KW-0963">Cytoplasm</keyword>
<comment type="caution">
    <text evidence="10">The sequence shown here is derived from an EMBL/GenBank/DDBJ whole genome shotgun (WGS) entry which is preliminary data.</text>
</comment>
<name>A0AAW1ANU7_CROAD</name>
<dbReference type="InterPro" id="IPR036282">
    <property type="entry name" value="Glutathione-S-Trfase_C_sf"/>
</dbReference>
<dbReference type="CDD" id="cd03183">
    <property type="entry name" value="GST_C_Theta"/>
    <property type="match status" value="1"/>
</dbReference>
<dbReference type="GO" id="GO:0005737">
    <property type="term" value="C:cytoplasm"/>
    <property type="evidence" value="ECO:0007669"/>
    <property type="project" value="UniProtKB-SubCell"/>
</dbReference>
<feature type="domain" description="GST N-terminal" evidence="8">
    <location>
        <begin position="1"/>
        <end position="82"/>
    </location>
</feature>
<dbReference type="Gene3D" id="1.20.1050.10">
    <property type="match status" value="1"/>
</dbReference>
<dbReference type="FunFam" id="1.20.1050.10:FF:000008">
    <property type="entry name" value="Glutathione S-transferase theta-1"/>
    <property type="match status" value="1"/>
</dbReference>
<evidence type="ECO:0000259" key="8">
    <source>
        <dbReference type="PROSITE" id="PS50404"/>
    </source>
</evidence>
<evidence type="ECO:0000256" key="5">
    <source>
        <dbReference type="ARBA" id="ARBA00022490"/>
    </source>
</evidence>
<comment type="catalytic activity">
    <reaction evidence="7">
        <text>RX + glutathione = an S-substituted glutathione + a halide anion + H(+)</text>
        <dbReference type="Rhea" id="RHEA:16437"/>
        <dbReference type="ChEBI" id="CHEBI:15378"/>
        <dbReference type="ChEBI" id="CHEBI:16042"/>
        <dbReference type="ChEBI" id="CHEBI:17792"/>
        <dbReference type="ChEBI" id="CHEBI:57925"/>
        <dbReference type="ChEBI" id="CHEBI:90779"/>
        <dbReference type="EC" id="2.5.1.18"/>
    </reaction>
</comment>
<protein>
    <recommendedName>
        <fullName evidence="4">glutathione transferase</fullName>
        <ecNumber evidence="4">2.5.1.18</ecNumber>
    </recommendedName>
</protein>
<comment type="subcellular location">
    <subcellularLocation>
        <location evidence="1">Cytoplasm</location>
    </subcellularLocation>
</comment>
<dbReference type="CDD" id="cd03050">
    <property type="entry name" value="GST_N_Theta"/>
    <property type="match status" value="1"/>
</dbReference>
<dbReference type="Pfam" id="PF00043">
    <property type="entry name" value="GST_C"/>
    <property type="match status" value="1"/>
</dbReference>
<dbReference type="InterPro" id="IPR051369">
    <property type="entry name" value="GST_Theta"/>
</dbReference>
<evidence type="ECO:0000259" key="9">
    <source>
        <dbReference type="PROSITE" id="PS50405"/>
    </source>
</evidence>
<organism evidence="10 11">
    <name type="scientific">Crotalus adamanteus</name>
    <name type="common">Eastern diamondback rattlesnake</name>
    <dbReference type="NCBI Taxonomy" id="8729"/>
    <lineage>
        <taxon>Eukaryota</taxon>
        <taxon>Metazoa</taxon>
        <taxon>Chordata</taxon>
        <taxon>Craniata</taxon>
        <taxon>Vertebrata</taxon>
        <taxon>Euteleostomi</taxon>
        <taxon>Lepidosauria</taxon>
        <taxon>Squamata</taxon>
        <taxon>Bifurcata</taxon>
        <taxon>Unidentata</taxon>
        <taxon>Episquamata</taxon>
        <taxon>Toxicofera</taxon>
        <taxon>Serpentes</taxon>
        <taxon>Colubroidea</taxon>
        <taxon>Viperidae</taxon>
        <taxon>Crotalinae</taxon>
        <taxon>Crotalus</taxon>
    </lineage>
</organism>
<comment type="subunit">
    <text evidence="3">Homodimer.</text>
</comment>
<proteinExistence type="inferred from homology"/>
<evidence type="ECO:0000256" key="3">
    <source>
        <dbReference type="ARBA" id="ARBA00011738"/>
    </source>
</evidence>
<evidence type="ECO:0000256" key="6">
    <source>
        <dbReference type="ARBA" id="ARBA00022679"/>
    </source>
</evidence>
<sequence>MVLELYLDLLSQPCRAVYIFAKKNNIPFMMKPVDMLKGQHFTEEFNKVNILRKVPVLKDGDFILEESTAILLYLIRKYNTPSYWYPPDMKKRARVDEYLAWQISTIRVGTSKILWLKVVIPLFVGHQVSPEKLHEAMEELNLAIQKLEDKFLQDKPFLIGPEISLADLVAIVELMQPLGAGCDILEGRPKLQEWRKRVELTLGKDLFTDAHSRILNPQELKSIVIDPPLKAQMKPLLLKMLK</sequence>
<dbReference type="EMBL" id="JAOTOJ010000018">
    <property type="protein sequence ID" value="KAK9391409.1"/>
    <property type="molecule type" value="Genomic_DNA"/>
</dbReference>
<evidence type="ECO:0000256" key="2">
    <source>
        <dbReference type="ARBA" id="ARBA00009899"/>
    </source>
</evidence>
<dbReference type="InterPro" id="IPR004046">
    <property type="entry name" value="GST_C"/>
</dbReference>